<gene>
    <name evidence="3" type="ORF">BD410DRAFT_844106</name>
</gene>
<dbReference type="STRING" id="50990.A0A4Y7PP90"/>
<sequence>MHPRKCGIRRKPDIVLVDIRQSSTSRRWQDTHSIAELTVSRFSRGILDALTVKASHIFRTQENRLFVVMIALCFESVYLCVFDRAGVLISHEYNVHAHPDAFLRIMVGLLFADPAMIGLDDTVTISNGAVKRVAVKRSFEIERTLFKTEAIRGTAATYWHAVRGNKNYVIKDTWHDISLPRTEAQILAKLVDIEGVPRVVETARVTVPVIECRVDDTTDRRRRDMGRVGLTQSRMQFKKLENRIHLRMVMQPLASSIWKFSTKRELISALIDILTIHENVYEHGGVLHRGISINNLMLYKPAAFGSLAATSEPAAREDGIRRGMLTDFTPAVVMTDAESNTEHEVRSKLGTDTVAFMSWDVLIDYPKIKHLPQHDLESLYYVFIWICVSCGGPNGKPRNADDFIQHDVFEQWMNGTSPFSNIAANKHTYFTDGDQFERKILASFSPYFKDLKPCCSKLRALIFGHDKPSVATHHMMRSILLETLQSLAVEISPSGTAPINIPTLDPSDFGEDPEAMDVDVDDEPLATAAREIQSGGEDEPRDDGYDDSDESDDDFDDFDSDEDEDVRWQPIQNTMRYTVDLRRAFPSF</sequence>
<name>A0A4Y7PP90_9AGAM</name>
<dbReference type="Proteomes" id="UP000294933">
    <property type="component" value="Unassembled WGS sequence"/>
</dbReference>
<feature type="compositionally biased region" description="Acidic residues" evidence="1">
    <location>
        <begin position="536"/>
        <end position="565"/>
    </location>
</feature>
<dbReference type="EMBL" id="ML170234">
    <property type="protein sequence ID" value="TDL16846.1"/>
    <property type="molecule type" value="Genomic_DNA"/>
</dbReference>
<organism evidence="3 4">
    <name type="scientific">Rickenella mellea</name>
    <dbReference type="NCBI Taxonomy" id="50990"/>
    <lineage>
        <taxon>Eukaryota</taxon>
        <taxon>Fungi</taxon>
        <taxon>Dikarya</taxon>
        <taxon>Basidiomycota</taxon>
        <taxon>Agaricomycotina</taxon>
        <taxon>Agaricomycetes</taxon>
        <taxon>Hymenochaetales</taxon>
        <taxon>Rickenellaceae</taxon>
        <taxon>Rickenella</taxon>
    </lineage>
</organism>
<dbReference type="Pfam" id="PF17667">
    <property type="entry name" value="Pkinase_fungal"/>
    <property type="match status" value="1"/>
</dbReference>
<evidence type="ECO:0000313" key="4">
    <source>
        <dbReference type="Proteomes" id="UP000294933"/>
    </source>
</evidence>
<keyword evidence="4" id="KW-1185">Reference proteome</keyword>
<feature type="domain" description="Fungal-type protein kinase" evidence="2">
    <location>
        <begin position="11"/>
        <end position="387"/>
    </location>
</feature>
<dbReference type="SUPFAM" id="SSF56112">
    <property type="entry name" value="Protein kinase-like (PK-like)"/>
    <property type="match status" value="1"/>
</dbReference>
<reference evidence="3 4" key="1">
    <citation type="submission" date="2018-06" db="EMBL/GenBank/DDBJ databases">
        <title>A transcriptomic atlas of mushroom development highlights an independent origin of complex multicellularity.</title>
        <authorList>
            <consortium name="DOE Joint Genome Institute"/>
            <person name="Krizsan K."/>
            <person name="Almasi E."/>
            <person name="Merenyi Z."/>
            <person name="Sahu N."/>
            <person name="Viragh M."/>
            <person name="Koszo T."/>
            <person name="Mondo S."/>
            <person name="Kiss B."/>
            <person name="Balint B."/>
            <person name="Kues U."/>
            <person name="Barry K."/>
            <person name="Hegedus J.C."/>
            <person name="Henrissat B."/>
            <person name="Johnson J."/>
            <person name="Lipzen A."/>
            <person name="Ohm R."/>
            <person name="Nagy I."/>
            <person name="Pangilinan J."/>
            <person name="Yan J."/>
            <person name="Xiong Y."/>
            <person name="Grigoriev I.V."/>
            <person name="Hibbett D.S."/>
            <person name="Nagy L.G."/>
        </authorList>
    </citation>
    <scope>NUCLEOTIDE SEQUENCE [LARGE SCALE GENOMIC DNA]</scope>
    <source>
        <strain evidence="3 4">SZMC22713</strain>
    </source>
</reference>
<dbReference type="PANTHER" id="PTHR38248">
    <property type="entry name" value="FUNK1 6"/>
    <property type="match status" value="1"/>
</dbReference>
<proteinExistence type="predicted"/>
<evidence type="ECO:0000256" key="1">
    <source>
        <dbReference type="SAM" id="MobiDB-lite"/>
    </source>
</evidence>
<feature type="region of interest" description="Disordered" evidence="1">
    <location>
        <begin position="495"/>
        <end position="569"/>
    </location>
</feature>
<accession>A0A4Y7PP90</accession>
<feature type="compositionally biased region" description="Acidic residues" evidence="1">
    <location>
        <begin position="508"/>
        <end position="524"/>
    </location>
</feature>
<evidence type="ECO:0000259" key="2">
    <source>
        <dbReference type="Pfam" id="PF17667"/>
    </source>
</evidence>
<dbReference type="InterPro" id="IPR040976">
    <property type="entry name" value="Pkinase_fungal"/>
</dbReference>
<dbReference type="AlphaFoldDB" id="A0A4Y7PP90"/>
<dbReference type="OrthoDB" id="5584477at2759"/>
<dbReference type="InterPro" id="IPR011009">
    <property type="entry name" value="Kinase-like_dom_sf"/>
</dbReference>
<dbReference type="PANTHER" id="PTHR38248:SF2">
    <property type="entry name" value="FUNK1 11"/>
    <property type="match status" value="1"/>
</dbReference>
<dbReference type="VEuPathDB" id="FungiDB:BD410DRAFT_844106"/>
<evidence type="ECO:0000313" key="3">
    <source>
        <dbReference type="EMBL" id="TDL16846.1"/>
    </source>
</evidence>
<protein>
    <recommendedName>
        <fullName evidence="2">Fungal-type protein kinase domain-containing protein</fullName>
    </recommendedName>
</protein>